<feature type="transmembrane region" description="Helical" evidence="1">
    <location>
        <begin position="50"/>
        <end position="71"/>
    </location>
</feature>
<proteinExistence type="predicted"/>
<evidence type="ECO:0000256" key="1">
    <source>
        <dbReference type="SAM" id="Phobius"/>
    </source>
</evidence>
<comment type="caution">
    <text evidence="2">The sequence shown here is derived from an EMBL/GenBank/DDBJ whole genome shotgun (WGS) entry which is preliminary data.</text>
</comment>
<dbReference type="EMBL" id="JALDAY010000015">
    <property type="protein sequence ID" value="MCI3277480.1"/>
    <property type="molecule type" value="Genomic_DNA"/>
</dbReference>
<keyword evidence="1" id="KW-1133">Transmembrane helix</keyword>
<reference evidence="2" key="1">
    <citation type="submission" date="2022-03" db="EMBL/GenBank/DDBJ databases">
        <title>Streptomyces 7R015 and 7R016 isolated from Barleria lupulina in Thailand.</title>
        <authorList>
            <person name="Kanchanasin P."/>
            <person name="Phongsopitanun W."/>
            <person name="Tanasupawat S."/>
        </authorList>
    </citation>
    <scope>NUCLEOTIDE SEQUENCE</scope>
    <source>
        <strain evidence="2">7R015</strain>
    </source>
</reference>
<keyword evidence="3" id="KW-1185">Reference proteome</keyword>
<dbReference type="RefSeq" id="WP_242775229.1">
    <property type="nucleotide sequence ID" value="NZ_JALDAY010000015.1"/>
</dbReference>
<protein>
    <recommendedName>
        <fullName evidence="4">Integral membrane protein</fullName>
    </recommendedName>
</protein>
<organism evidence="2 3">
    <name type="scientific">Streptomyces cylindrosporus</name>
    <dbReference type="NCBI Taxonomy" id="2927583"/>
    <lineage>
        <taxon>Bacteria</taxon>
        <taxon>Bacillati</taxon>
        <taxon>Actinomycetota</taxon>
        <taxon>Actinomycetes</taxon>
        <taxon>Kitasatosporales</taxon>
        <taxon>Streptomycetaceae</taxon>
        <taxon>Streptomyces</taxon>
    </lineage>
</organism>
<evidence type="ECO:0000313" key="2">
    <source>
        <dbReference type="EMBL" id="MCI3277480.1"/>
    </source>
</evidence>
<name>A0ABS9YLQ6_9ACTN</name>
<gene>
    <name evidence="2" type="ORF">MQP27_41070</name>
</gene>
<evidence type="ECO:0008006" key="4">
    <source>
        <dbReference type="Google" id="ProtNLM"/>
    </source>
</evidence>
<keyword evidence="1" id="KW-0472">Membrane</keyword>
<sequence length="81" mass="8311">MHHIGPAVLAVAALAALALLLGARASWFYALLSLACLLQGASEAYQEHRFPTLGCLVAAAFFAGAAFHALFANTAAHESGS</sequence>
<accession>A0ABS9YLQ6</accession>
<evidence type="ECO:0000313" key="3">
    <source>
        <dbReference type="Proteomes" id="UP001165269"/>
    </source>
</evidence>
<dbReference type="Proteomes" id="UP001165269">
    <property type="component" value="Unassembled WGS sequence"/>
</dbReference>
<keyword evidence="1" id="KW-0812">Transmembrane</keyword>